<organism evidence="2 3">
    <name type="scientific">Nocardioides terrae</name>
    <dbReference type="NCBI Taxonomy" id="574651"/>
    <lineage>
        <taxon>Bacteria</taxon>
        <taxon>Bacillati</taxon>
        <taxon>Actinomycetota</taxon>
        <taxon>Actinomycetes</taxon>
        <taxon>Propionibacteriales</taxon>
        <taxon>Nocardioidaceae</taxon>
        <taxon>Nocardioides</taxon>
    </lineage>
</organism>
<evidence type="ECO:0000313" key="2">
    <source>
        <dbReference type="EMBL" id="SFC33301.1"/>
    </source>
</evidence>
<feature type="compositionally biased region" description="Basic residues" evidence="1">
    <location>
        <begin position="60"/>
        <end position="72"/>
    </location>
</feature>
<gene>
    <name evidence="2" type="ORF">SAMN04487968_105213</name>
</gene>
<accession>A0A1I1IBB0</accession>
<protein>
    <submittedName>
        <fullName evidence="2">Uncharacterized protein</fullName>
    </submittedName>
</protein>
<reference evidence="2 3" key="1">
    <citation type="submission" date="2016-10" db="EMBL/GenBank/DDBJ databases">
        <authorList>
            <person name="de Groot N.N."/>
        </authorList>
    </citation>
    <scope>NUCLEOTIDE SEQUENCE [LARGE SCALE GENOMIC DNA]</scope>
    <source>
        <strain evidence="2 3">CGMCC 1.7056</strain>
    </source>
</reference>
<keyword evidence="3" id="KW-1185">Reference proteome</keyword>
<feature type="compositionally biased region" description="Basic residues" evidence="1">
    <location>
        <begin position="188"/>
        <end position="212"/>
    </location>
</feature>
<dbReference type="Proteomes" id="UP000198832">
    <property type="component" value="Unassembled WGS sequence"/>
</dbReference>
<feature type="compositionally biased region" description="Basic residues" evidence="1">
    <location>
        <begin position="93"/>
        <end position="106"/>
    </location>
</feature>
<sequence length="300" mass="32632">MDQRRPWRAHPERAERSCGAARRAAGVAGGDAGGCCLDRSDGGRGARPVDADADTGSSALRRHRNRARRGHRGAAPAGDQPARLGAAGGDHRRGARRPGARLHRRHEPLPPHARPGRPAGLGPTARQEHARRAGRRGRPEGAGGPSHPRRPPALRRPVGVGVGDPPPPPPRRVRDRRRAPARDPRPLRPLRRKGRPPCRRHRPAPGVRRRRPPAGPAAAQGPRPCARGLADLKLERRGYVATEVLNQPHLILRAADEALGRAVPSDPGPWLQLVAESLYRPDGRRALLERVRANWSHLPH</sequence>
<name>A0A1I1IBB0_9ACTN</name>
<feature type="compositionally biased region" description="Low complexity" evidence="1">
    <location>
        <begin position="216"/>
        <end position="225"/>
    </location>
</feature>
<dbReference type="EMBL" id="FOLB01000005">
    <property type="protein sequence ID" value="SFC33301.1"/>
    <property type="molecule type" value="Genomic_DNA"/>
</dbReference>
<proteinExistence type="predicted"/>
<feature type="compositionally biased region" description="Basic and acidic residues" evidence="1">
    <location>
        <begin position="38"/>
        <end position="50"/>
    </location>
</feature>
<evidence type="ECO:0000313" key="3">
    <source>
        <dbReference type="Proteomes" id="UP000198832"/>
    </source>
</evidence>
<feature type="compositionally biased region" description="Low complexity" evidence="1">
    <location>
        <begin position="17"/>
        <end position="26"/>
    </location>
</feature>
<feature type="compositionally biased region" description="Basic and acidic residues" evidence="1">
    <location>
        <begin position="1"/>
        <end position="16"/>
    </location>
</feature>
<feature type="region of interest" description="Disordered" evidence="1">
    <location>
        <begin position="1"/>
        <end position="225"/>
    </location>
</feature>
<feature type="compositionally biased region" description="Low complexity" evidence="1">
    <location>
        <begin position="73"/>
        <end position="85"/>
    </location>
</feature>
<dbReference type="AlphaFoldDB" id="A0A1I1IBB0"/>
<evidence type="ECO:0000256" key="1">
    <source>
        <dbReference type="SAM" id="MobiDB-lite"/>
    </source>
</evidence>